<gene>
    <name evidence="1" type="ORF">R1CP_38680</name>
    <name evidence="2" type="ORF">R1CP_39185</name>
</gene>
<accession>A0A1B1KI90</accession>
<geneLocation type="plasmid" evidence="3">
    <name>pr1cp1</name>
</geneLocation>
<dbReference type="Proteomes" id="UP000186108">
    <property type="component" value="Plasmid pR1CP1"/>
</dbReference>
<keyword evidence="1" id="KW-0614">Plasmid</keyword>
<reference evidence="1 3" key="1">
    <citation type="submission" date="2014-07" db="EMBL/GenBank/DDBJ databases">
        <authorList>
            <person name="Zhang J.E."/>
            <person name="Yang H."/>
            <person name="Guo J."/>
            <person name="Deng Z."/>
            <person name="Luo H."/>
            <person name="Luo M."/>
            <person name="Zhao B."/>
        </authorList>
    </citation>
    <scope>NUCLEOTIDE SEQUENCE [LARGE SCALE GENOMIC DNA]</scope>
    <source>
        <strain evidence="1 3">1CP</strain>
        <plasmid evidence="3">Plasmid pr1cp1</plasmid>
        <plasmid evidence="1">pR1CP1</plasmid>
    </source>
</reference>
<geneLocation type="plasmid" evidence="1">
    <name>pR1CP1</name>
</geneLocation>
<name>A0A1B1KI90_RHOOP</name>
<dbReference type="EMBL" id="CP009112">
    <property type="protein sequence ID" value="ANS32421.1"/>
    <property type="molecule type" value="Genomic_DNA"/>
</dbReference>
<sequence length="56" mass="6691">MLLRRRCRSYELQSYAWTYCREGDKAVGPMIVGAMRWAGRFPWERIWRSSPGPKRA</sequence>
<protein>
    <submittedName>
        <fullName evidence="1">Uncharacterized protein</fullName>
    </submittedName>
</protein>
<evidence type="ECO:0000313" key="2">
    <source>
        <dbReference type="EMBL" id="ANS32421.1"/>
    </source>
</evidence>
<proteinExistence type="predicted"/>
<evidence type="ECO:0000313" key="3">
    <source>
        <dbReference type="Proteomes" id="UP000186108"/>
    </source>
</evidence>
<evidence type="ECO:0000313" key="1">
    <source>
        <dbReference type="EMBL" id="ANS32329.1"/>
    </source>
</evidence>
<dbReference type="EMBL" id="CP009112">
    <property type="protein sequence ID" value="ANS32329.1"/>
    <property type="molecule type" value="Genomic_DNA"/>
</dbReference>
<organism evidence="1 3">
    <name type="scientific">Rhodococcus opacus</name>
    <name type="common">Nocardia opaca</name>
    <dbReference type="NCBI Taxonomy" id="37919"/>
    <lineage>
        <taxon>Bacteria</taxon>
        <taxon>Bacillati</taxon>
        <taxon>Actinomycetota</taxon>
        <taxon>Actinomycetes</taxon>
        <taxon>Mycobacteriales</taxon>
        <taxon>Nocardiaceae</taxon>
        <taxon>Rhodococcus</taxon>
    </lineage>
</organism>
<dbReference type="AlphaFoldDB" id="A0A1B1KI90"/>